<accession>A0A127EHU9</accession>
<dbReference type="RefSeq" id="WP_061427713.1">
    <property type="nucleotide sequence ID" value="NZ_CP010994.1"/>
</dbReference>
<name>A0A127EHU9_CLOPF</name>
<dbReference type="AlphaFoldDB" id="A0A127EHU9"/>
<proteinExistence type="predicted"/>
<evidence type="ECO:0000313" key="2">
    <source>
        <dbReference type="Proteomes" id="UP000070260"/>
    </source>
</evidence>
<evidence type="ECO:0000313" key="1">
    <source>
        <dbReference type="EMBL" id="AMN35524.1"/>
    </source>
</evidence>
<dbReference type="Pfam" id="PF04630">
    <property type="entry name" value="Phage_TTP_1"/>
    <property type="match status" value="1"/>
</dbReference>
<gene>
    <name evidence="1" type="ORF">JFP838_07110</name>
</gene>
<dbReference type="PATRIC" id="fig|1502.177.peg.1455"/>
<dbReference type="NCBIfam" id="TIGR01603">
    <property type="entry name" value="maj_tail_phi13"/>
    <property type="match status" value="1"/>
</dbReference>
<reference evidence="1 2" key="1">
    <citation type="journal article" date="2016" name="PLoS ONE">
        <title>Plasmid Characterization and Chromosome Analysis of Two netF+ Clostridium perfringens Isolates Associated with Foal and Canine Necrotizing Enteritis.</title>
        <authorList>
            <person name="Mehdizadeh Gohari I."/>
            <person name="Kropinski A.M."/>
            <person name="Weese S.J."/>
            <person name="Parreira V.R."/>
            <person name="Whitehead A.E."/>
            <person name="Boerlin P."/>
            <person name="Prescott J.F."/>
        </authorList>
    </citation>
    <scope>NUCLEOTIDE SEQUENCE [LARGE SCALE GENOMIC DNA]</scope>
    <source>
        <strain evidence="1 2">JP838</strain>
    </source>
</reference>
<dbReference type="InterPro" id="IPR006724">
    <property type="entry name" value="Phage_TTP"/>
</dbReference>
<protein>
    <recommendedName>
        <fullName evidence="3">Phage tail protein</fullName>
    </recommendedName>
</protein>
<evidence type="ECO:0008006" key="3">
    <source>
        <dbReference type="Google" id="ProtNLM"/>
    </source>
</evidence>
<dbReference type="InterPro" id="IPR006490">
    <property type="entry name" value="Maj_tail_phi13"/>
</dbReference>
<dbReference type="Proteomes" id="UP000070260">
    <property type="component" value="Chromosome"/>
</dbReference>
<dbReference type="EMBL" id="CP010994">
    <property type="protein sequence ID" value="AMN35524.1"/>
    <property type="molecule type" value="Genomic_DNA"/>
</dbReference>
<organism evidence="1 2">
    <name type="scientific">Clostridium perfringens</name>
    <dbReference type="NCBI Taxonomy" id="1502"/>
    <lineage>
        <taxon>Bacteria</taxon>
        <taxon>Bacillati</taxon>
        <taxon>Bacillota</taxon>
        <taxon>Clostridia</taxon>
        <taxon>Eubacteriales</taxon>
        <taxon>Clostridiaceae</taxon>
        <taxon>Clostridium</taxon>
    </lineage>
</organism>
<sequence>MIKTDKNVVTGLESIYISEDLGDSYGELIKLSGSREFNLTINRVTEQITMGKNISKTIKDKIVDASINLDFVNIPIEIAAKLEGSTLDENGGYATKVNSNKHNFAIMLVRTDNKNLREVLILYNCRIHTNNISGSTKNKEINFKTVQMDATAIAKENGLFKYTIKENLNNKVFIDSMLNKLYIPK</sequence>